<evidence type="ECO:0000313" key="2">
    <source>
        <dbReference type="Proteomes" id="UP000027442"/>
    </source>
</evidence>
<dbReference type="HOGENOM" id="CLU_3046565_0_0_10"/>
<name>A0A069QMR2_HOYLO</name>
<dbReference type="EMBL" id="JNGW01000022">
    <property type="protein sequence ID" value="KDR53299.1"/>
    <property type="molecule type" value="Genomic_DNA"/>
</dbReference>
<dbReference type="Proteomes" id="UP000027442">
    <property type="component" value="Unassembled WGS sequence"/>
</dbReference>
<reference evidence="1 2" key="1">
    <citation type="submission" date="2013-08" db="EMBL/GenBank/DDBJ databases">
        <authorList>
            <person name="Weinstock G."/>
            <person name="Sodergren E."/>
            <person name="Wylie T."/>
            <person name="Fulton L."/>
            <person name="Fulton R."/>
            <person name="Fronick C."/>
            <person name="O'Laughlin M."/>
            <person name="Godfrey J."/>
            <person name="Miner T."/>
            <person name="Herter B."/>
            <person name="Appelbaum E."/>
            <person name="Cordes M."/>
            <person name="Lek S."/>
            <person name="Wollam A."/>
            <person name="Pepin K.H."/>
            <person name="Palsikar V.B."/>
            <person name="Mitreva M."/>
            <person name="Wilson R.K."/>
        </authorList>
    </citation>
    <scope>NUCLEOTIDE SEQUENCE [LARGE SCALE GENOMIC DNA]</scope>
    <source>
        <strain evidence="1 2">ATCC 15930</strain>
    </source>
</reference>
<evidence type="ECO:0000313" key="1">
    <source>
        <dbReference type="EMBL" id="KDR53299.1"/>
    </source>
</evidence>
<proteinExistence type="predicted"/>
<dbReference type="AlphaFoldDB" id="A0A069QMR2"/>
<sequence length="54" mass="6326">MHQHFSTIVPLSLVNGFVPHKMERDSKRHGTLFHISWNTIPNKPEQQYKTTITP</sequence>
<organism evidence="1 2">
    <name type="scientific">Hoylesella loescheii DSM 19665 = JCM 12249 = ATCC 15930</name>
    <dbReference type="NCBI Taxonomy" id="1122985"/>
    <lineage>
        <taxon>Bacteria</taxon>
        <taxon>Pseudomonadati</taxon>
        <taxon>Bacteroidota</taxon>
        <taxon>Bacteroidia</taxon>
        <taxon>Bacteroidales</taxon>
        <taxon>Prevotellaceae</taxon>
        <taxon>Hoylesella</taxon>
    </lineage>
</organism>
<keyword evidence="2" id="KW-1185">Reference proteome</keyword>
<gene>
    <name evidence="1" type="ORF">HMPREF1991_00663</name>
</gene>
<comment type="caution">
    <text evidence="1">The sequence shown here is derived from an EMBL/GenBank/DDBJ whole genome shotgun (WGS) entry which is preliminary data.</text>
</comment>
<protein>
    <submittedName>
        <fullName evidence="1">Uncharacterized protein</fullName>
    </submittedName>
</protein>
<accession>A0A069QMR2</accession>